<accession>A0ABS4JHN3</accession>
<dbReference type="EMBL" id="JAGGLD010000003">
    <property type="protein sequence ID" value="MBP2001231.1"/>
    <property type="molecule type" value="Genomic_DNA"/>
</dbReference>
<comment type="caution">
    <text evidence="2">The sequence shown here is derived from an EMBL/GenBank/DDBJ whole genome shotgun (WGS) entry which is preliminary data.</text>
</comment>
<protein>
    <submittedName>
        <fullName evidence="2">(2Fe-2S) ferredoxin</fullName>
    </submittedName>
</protein>
<proteinExistence type="predicted"/>
<organism evidence="2 3">
    <name type="scientific">Paenibacillus shirakamiensis</name>
    <dbReference type="NCBI Taxonomy" id="1265935"/>
    <lineage>
        <taxon>Bacteria</taxon>
        <taxon>Bacillati</taxon>
        <taxon>Bacillota</taxon>
        <taxon>Bacilli</taxon>
        <taxon>Bacillales</taxon>
        <taxon>Paenibacillaceae</taxon>
        <taxon>Paenibacillus</taxon>
    </lineage>
</organism>
<name>A0ABS4JHN3_9BACL</name>
<dbReference type="Gene3D" id="3.40.30.10">
    <property type="entry name" value="Glutaredoxin"/>
    <property type="match status" value="1"/>
</dbReference>
<dbReference type="Proteomes" id="UP001519288">
    <property type="component" value="Unassembled WGS sequence"/>
</dbReference>
<evidence type="ECO:0000313" key="2">
    <source>
        <dbReference type="EMBL" id="MBP2001231.1"/>
    </source>
</evidence>
<reference evidence="2 3" key="1">
    <citation type="submission" date="2021-03" db="EMBL/GenBank/DDBJ databases">
        <title>Genomic Encyclopedia of Type Strains, Phase IV (KMG-IV): sequencing the most valuable type-strain genomes for metagenomic binning, comparative biology and taxonomic classification.</title>
        <authorList>
            <person name="Goeker M."/>
        </authorList>
    </citation>
    <scope>NUCLEOTIDE SEQUENCE [LARGE SCALE GENOMIC DNA]</scope>
    <source>
        <strain evidence="2 3">DSM 26806</strain>
    </source>
</reference>
<sequence>MKNGAGSVAEGMRREISSQQAKSNIQLSKTSCMGRCSDACTLAVYPQGDWFKEMNEKLGKKLIRRLSTGQAIGKRLTKHRSYSMHGPNAQTDR</sequence>
<evidence type="ECO:0000313" key="3">
    <source>
        <dbReference type="Proteomes" id="UP001519288"/>
    </source>
</evidence>
<dbReference type="SUPFAM" id="SSF52833">
    <property type="entry name" value="Thioredoxin-like"/>
    <property type="match status" value="1"/>
</dbReference>
<keyword evidence="3" id="KW-1185">Reference proteome</keyword>
<evidence type="ECO:0000256" key="1">
    <source>
        <dbReference type="SAM" id="MobiDB-lite"/>
    </source>
</evidence>
<dbReference type="CDD" id="cd02980">
    <property type="entry name" value="TRX_Fd_family"/>
    <property type="match status" value="1"/>
</dbReference>
<dbReference type="InterPro" id="IPR036249">
    <property type="entry name" value="Thioredoxin-like_sf"/>
</dbReference>
<feature type="region of interest" description="Disordered" evidence="1">
    <location>
        <begin position="74"/>
        <end position="93"/>
    </location>
</feature>
<feature type="region of interest" description="Disordered" evidence="1">
    <location>
        <begin position="1"/>
        <end position="24"/>
    </location>
</feature>
<gene>
    <name evidence="2" type="ORF">J2Z69_002274</name>
</gene>